<gene>
    <name evidence="1" type="ORF">RCZ15_15950</name>
    <name evidence="2" type="ORF">RCZ16_16760</name>
</gene>
<reference evidence="1 4" key="1">
    <citation type="submission" date="2021-11" db="EMBL/GenBank/DDBJ databases">
        <title>Draft genome sequence of Capnocytophaga sp. strain KC07075 isolated from cat oral cavity.</title>
        <authorList>
            <person name="Suzuki M."/>
            <person name="Imaoka K."/>
            <person name="Kimura M."/>
            <person name="Morikawa S."/>
            <person name="Maeda K."/>
        </authorList>
    </citation>
    <scope>NUCLEOTIDE SEQUENCE</scope>
    <source>
        <strain evidence="1">KC07075</strain>
        <strain evidence="2 4">KC07079</strain>
    </source>
</reference>
<name>A0AAV5ATJ5_9FLAO</name>
<proteinExistence type="predicted"/>
<evidence type="ECO:0000313" key="2">
    <source>
        <dbReference type="EMBL" id="GJM53359.1"/>
    </source>
</evidence>
<keyword evidence="4" id="KW-1185">Reference proteome</keyword>
<dbReference type="EMBL" id="BQKA01000031">
    <property type="protein sequence ID" value="GJM50622.1"/>
    <property type="molecule type" value="Genomic_DNA"/>
</dbReference>
<dbReference type="AlphaFoldDB" id="A0AAV5ATJ5"/>
<sequence>MKNIQKEDLIQVALLIEKMHYIVHRAENRDDADNRAYALAIAFAEQDIQNELNEMRMKLWDYFSEAEMQSLEPEIDKIEYQLPYDKNIEELRIMLKPYLPTYYTREK</sequence>
<protein>
    <submittedName>
        <fullName evidence="1">Uncharacterized protein</fullName>
    </submittedName>
</protein>
<evidence type="ECO:0000313" key="1">
    <source>
        <dbReference type="EMBL" id="GJM50622.1"/>
    </source>
</evidence>
<evidence type="ECO:0000313" key="4">
    <source>
        <dbReference type="Proteomes" id="UP001208692"/>
    </source>
</evidence>
<dbReference type="RefSeq" id="WP_264845386.1">
    <property type="nucleotide sequence ID" value="NZ_BPMA01000011.1"/>
</dbReference>
<organism evidence="1 3">
    <name type="scientific">Capnocytophaga catalasegens</name>
    <dbReference type="NCBI Taxonomy" id="1004260"/>
    <lineage>
        <taxon>Bacteria</taxon>
        <taxon>Pseudomonadati</taxon>
        <taxon>Bacteroidota</taxon>
        <taxon>Flavobacteriia</taxon>
        <taxon>Flavobacteriales</taxon>
        <taxon>Flavobacteriaceae</taxon>
        <taxon>Capnocytophaga</taxon>
    </lineage>
</organism>
<dbReference type="Proteomes" id="UP001207736">
    <property type="component" value="Unassembled WGS sequence"/>
</dbReference>
<accession>A0AAV5ATJ5</accession>
<comment type="caution">
    <text evidence="1">The sequence shown here is derived from an EMBL/GenBank/DDBJ whole genome shotgun (WGS) entry which is preliminary data.</text>
</comment>
<dbReference type="EMBL" id="BQKB01000038">
    <property type="protein sequence ID" value="GJM53359.1"/>
    <property type="molecule type" value="Genomic_DNA"/>
</dbReference>
<dbReference type="Proteomes" id="UP001208692">
    <property type="component" value="Unassembled WGS sequence"/>
</dbReference>
<evidence type="ECO:0000313" key="3">
    <source>
        <dbReference type="Proteomes" id="UP001207736"/>
    </source>
</evidence>